<name>A0A9X3BI36_9BACT</name>
<reference evidence="4" key="2">
    <citation type="submission" date="2023-04" db="EMBL/GenBank/DDBJ databases">
        <title>Paracnuella aquatica gen. nov., sp. nov., a member of the family Chitinophagaceae isolated from a hot spring.</title>
        <authorList>
            <person name="Wang C."/>
        </authorList>
    </citation>
    <scope>NUCLEOTIDE SEQUENCE</scope>
    <source>
        <strain evidence="4">LB-8</strain>
    </source>
</reference>
<dbReference type="Pfam" id="PF16656">
    <property type="entry name" value="Pur_ac_phosph_N"/>
    <property type="match status" value="1"/>
</dbReference>
<reference evidence="4" key="1">
    <citation type="submission" date="2022-09" db="EMBL/GenBank/DDBJ databases">
        <authorList>
            <person name="Yuan C."/>
            <person name="Ke Z."/>
        </authorList>
    </citation>
    <scope>NUCLEOTIDE SEQUENCE</scope>
    <source>
        <strain evidence="4">LB-8</strain>
    </source>
</reference>
<dbReference type="Gene3D" id="3.60.21.10">
    <property type="match status" value="1"/>
</dbReference>
<dbReference type="RefSeq" id="WP_279297079.1">
    <property type="nucleotide sequence ID" value="NZ_JAOTIF010000006.1"/>
</dbReference>
<dbReference type="AlphaFoldDB" id="A0A9X3BI36"/>
<dbReference type="InterPro" id="IPR015914">
    <property type="entry name" value="PAPs_N"/>
</dbReference>
<evidence type="ECO:0000313" key="4">
    <source>
        <dbReference type="EMBL" id="MCU7549638.1"/>
    </source>
</evidence>
<feature type="domain" description="Purple acid phosphatase N-terminal" evidence="3">
    <location>
        <begin position="215"/>
        <end position="294"/>
    </location>
</feature>
<evidence type="ECO:0000259" key="2">
    <source>
        <dbReference type="Pfam" id="PF00149"/>
    </source>
</evidence>
<comment type="caution">
    <text evidence="4">The sequence shown here is derived from an EMBL/GenBank/DDBJ whole genome shotgun (WGS) entry which is preliminary data.</text>
</comment>
<dbReference type="InterPro" id="IPR008963">
    <property type="entry name" value="Purple_acid_Pase-like_N"/>
</dbReference>
<keyword evidence="5" id="KW-1185">Reference proteome</keyword>
<protein>
    <submittedName>
        <fullName evidence="4">Metallophosphoesterase family protein</fullName>
    </submittedName>
</protein>
<dbReference type="Pfam" id="PF00149">
    <property type="entry name" value="Metallophos"/>
    <property type="match status" value="1"/>
</dbReference>
<keyword evidence="1" id="KW-0732">Signal</keyword>
<evidence type="ECO:0000313" key="5">
    <source>
        <dbReference type="Proteomes" id="UP001155483"/>
    </source>
</evidence>
<evidence type="ECO:0000259" key="3">
    <source>
        <dbReference type="Pfam" id="PF16656"/>
    </source>
</evidence>
<gene>
    <name evidence="4" type="ORF">OCK74_10965</name>
</gene>
<dbReference type="InterPro" id="IPR004843">
    <property type="entry name" value="Calcineurin-like_PHP"/>
</dbReference>
<organism evidence="4 5">
    <name type="scientific">Paraflavisolibacter caeni</name>
    <dbReference type="NCBI Taxonomy" id="2982496"/>
    <lineage>
        <taxon>Bacteria</taxon>
        <taxon>Pseudomonadati</taxon>
        <taxon>Bacteroidota</taxon>
        <taxon>Chitinophagia</taxon>
        <taxon>Chitinophagales</taxon>
        <taxon>Chitinophagaceae</taxon>
        <taxon>Paraflavisolibacter</taxon>
    </lineage>
</organism>
<dbReference type="SUPFAM" id="SSF49363">
    <property type="entry name" value="Purple acid phosphatase, N-terminal domain"/>
    <property type="match status" value="1"/>
</dbReference>
<dbReference type="PANTHER" id="PTHR45867:SF3">
    <property type="entry name" value="ACID PHOSPHATASE TYPE 7"/>
    <property type="match status" value="1"/>
</dbReference>
<dbReference type="GO" id="GO:0003993">
    <property type="term" value="F:acid phosphatase activity"/>
    <property type="evidence" value="ECO:0007669"/>
    <property type="project" value="InterPro"/>
</dbReference>
<feature type="domain" description="Calcineurin-like phosphoesterase" evidence="2">
    <location>
        <begin position="305"/>
        <end position="517"/>
    </location>
</feature>
<sequence>MTAARNPKLIGILLFLLITFLHADAQSILIAYGNSWKYLDNGSNQGTAWRSSSFNDASWLTARSRFGYGDPVATCIKPGVSCGSNYCSPNPSTCTKYITYYFRKSFTIANKSLFSSFTIKMFRDDGVAVYINGVRIVSNNLVAGAAYNTFATAAAADDGQIEQTFANIPTTNFVNGTNVLAVEVHQNSTTSSDLTFDLQLAGIIPSSVSLTRGPYLQMGSQTALTFRWRTNYASNSRVQIGTVYGSYPIVVNDTNKTTEHAVRIKGLTSNTKYYYRIGTSTQVLQGSTSNFFTTVPAANTTRKVRIAAFGDCGRNDNSFQTQTLTQYRNYLTANGIDAADAMILLGDNAYNSGTDAEYTTNFFTPYGSSILKNHKLYPAPGNHDYYSTSQTSRTGAYYKNFSMPKAGECGGVASGTEAYYSFDIGNIHFLSLDSYGQESPNNTRLYDTLGPQVTWVKKDLNANTKKWVVVYWHHPPYTMGSHNSDTETELINIRNNFIRILERYGVDLIICGHSHDYERSYLLKGHYGNEATFNLATHAVSNSSGKYDGSGNSCPYITASGAANHGTVYVVAGSSGADGGVNTGYPHNAMPFSFDDGGMLYFEVDDNRLDAKFIRRDGIVADKFTIMQNVNNTSTYSITAGTSITLKASWPGSYIWNTGASTRSITITPPAGTTVYTVKDFTTGTCLTDHITVTAFPNISPVTLTKNRAQLNNNKK</sequence>
<dbReference type="Gene3D" id="2.60.120.260">
    <property type="entry name" value="Galactose-binding domain-like"/>
    <property type="match status" value="1"/>
</dbReference>
<evidence type="ECO:0000256" key="1">
    <source>
        <dbReference type="ARBA" id="ARBA00022729"/>
    </source>
</evidence>
<dbReference type="SUPFAM" id="SSF56300">
    <property type="entry name" value="Metallo-dependent phosphatases"/>
    <property type="match status" value="1"/>
</dbReference>
<proteinExistence type="predicted"/>
<dbReference type="Proteomes" id="UP001155483">
    <property type="component" value="Unassembled WGS sequence"/>
</dbReference>
<dbReference type="InterPro" id="IPR029052">
    <property type="entry name" value="Metallo-depent_PP-like"/>
</dbReference>
<accession>A0A9X3BI36</accession>
<dbReference type="GO" id="GO:0046872">
    <property type="term" value="F:metal ion binding"/>
    <property type="evidence" value="ECO:0007669"/>
    <property type="project" value="InterPro"/>
</dbReference>
<dbReference type="PANTHER" id="PTHR45867">
    <property type="entry name" value="PURPLE ACID PHOSPHATASE"/>
    <property type="match status" value="1"/>
</dbReference>
<dbReference type="EMBL" id="JAOTIF010000006">
    <property type="protein sequence ID" value="MCU7549638.1"/>
    <property type="molecule type" value="Genomic_DNA"/>
</dbReference>